<dbReference type="SMART" id="SM00895">
    <property type="entry name" value="FCD"/>
    <property type="match status" value="1"/>
</dbReference>
<dbReference type="InterPro" id="IPR011711">
    <property type="entry name" value="GntR_C"/>
</dbReference>
<sequence>MDYISNNSQPATVEQVYHDIRHRILKLELEPGQKISENQMCKEYNTSRFVIRNVYNRLSQLGLITIYPQRGTYVSLIDINYIDDLMFLRSAVEKEVLNEIFTNIKESNRLALVEKLEKNLELQEYWKGQKSYNKDFMRLDSEFHKLIIDSVNRYRLVRILSDPMLHIARWRNFDVSIITHRLPELIEEHREIVNAIKDSDLDRAKQGISNHLSSISTLADLAKEEYPQYFTDNEPGFI</sequence>
<keyword evidence="3" id="KW-0804">Transcription</keyword>
<dbReference type="CDD" id="cd07377">
    <property type="entry name" value="WHTH_GntR"/>
    <property type="match status" value="1"/>
</dbReference>
<reference evidence="5 6" key="1">
    <citation type="journal article" date="2019" name="Int. J. Syst. Evol. Microbiol.">
        <title>Clostridium fermenticellae sp. nov., isolated from the mud in a fermentation cellar for the production of the Chinese liquor, baijiu.</title>
        <authorList>
            <person name="Xu P.X."/>
            <person name="Chai L.J."/>
            <person name="Qiu T."/>
            <person name="Zhang X.J."/>
            <person name="Lu Z.M."/>
            <person name="Xiao C."/>
            <person name="Wang S.T."/>
            <person name="Shen C.H."/>
            <person name="Shi J.S."/>
            <person name="Xu Z.H."/>
        </authorList>
    </citation>
    <scope>NUCLEOTIDE SEQUENCE [LARGE SCALE GENOMIC DNA]</scope>
    <source>
        <strain evidence="5 6">JN500901</strain>
    </source>
</reference>
<evidence type="ECO:0000313" key="6">
    <source>
        <dbReference type="Proteomes" id="UP000266301"/>
    </source>
</evidence>
<dbReference type="PANTHER" id="PTHR43537">
    <property type="entry name" value="TRANSCRIPTIONAL REGULATOR, GNTR FAMILY"/>
    <property type="match status" value="1"/>
</dbReference>
<feature type="domain" description="HTH gntR-type" evidence="4">
    <location>
        <begin position="10"/>
        <end position="77"/>
    </location>
</feature>
<protein>
    <submittedName>
        <fullName evidence="5">GntR family transcriptional regulator</fullName>
    </submittedName>
</protein>
<dbReference type="InterPro" id="IPR036390">
    <property type="entry name" value="WH_DNA-bd_sf"/>
</dbReference>
<dbReference type="Gene3D" id="1.10.10.10">
    <property type="entry name" value="Winged helix-like DNA-binding domain superfamily/Winged helix DNA-binding domain"/>
    <property type="match status" value="1"/>
</dbReference>
<proteinExistence type="predicted"/>
<dbReference type="EMBL" id="CP032416">
    <property type="protein sequence ID" value="AYD40220.1"/>
    <property type="molecule type" value="Genomic_DNA"/>
</dbReference>
<evidence type="ECO:0000256" key="3">
    <source>
        <dbReference type="ARBA" id="ARBA00023163"/>
    </source>
</evidence>
<keyword evidence="6" id="KW-1185">Reference proteome</keyword>
<dbReference type="Pfam" id="PF00392">
    <property type="entry name" value="GntR"/>
    <property type="match status" value="1"/>
</dbReference>
<name>A0A386H3G3_9CLOT</name>
<dbReference type="OrthoDB" id="389878at2"/>
<dbReference type="GO" id="GO:0003677">
    <property type="term" value="F:DNA binding"/>
    <property type="evidence" value="ECO:0007669"/>
    <property type="project" value="UniProtKB-KW"/>
</dbReference>
<dbReference type="Gene3D" id="1.20.120.530">
    <property type="entry name" value="GntR ligand-binding domain-like"/>
    <property type="match status" value="1"/>
</dbReference>
<dbReference type="PROSITE" id="PS50949">
    <property type="entry name" value="HTH_GNTR"/>
    <property type="match status" value="1"/>
</dbReference>
<dbReference type="GO" id="GO:0003700">
    <property type="term" value="F:DNA-binding transcription factor activity"/>
    <property type="evidence" value="ECO:0007669"/>
    <property type="project" value="InterPro"/>
</dbReference>
<dbReference type="RefSeq" id="WP_119971623.1">
    <property type="nucleotide sequence ID" value="NZ_CP032416.1"/>
</dbReference>
<dbReference type="InterPro" id="IPR036388">
    <property type="entry name" value="WH-like_DNA-bd_sf"/>
</dbReference>
<evidence type="ECO:0000313" key="5">
    <source>
        <dbReference type="EMBL" id="AYD40220.1"/>
    </source>
</evidence>
<dbReference type="PANTHER" id="PTHR43537:SF45">
    <property type="entry name" value="GNTR FAMILY REGULATORY PROTEIN"/>
    <property type="match status" value="1"/>
</dbReference>
<keyword evidence="2" id="KW-0238">DNA-binding</keyword>
<dbReference type="Pfam" id="PF07729">
    <property type="entry name" value="FCD"/>
    <property type="match status" value="1"/>
</dbReference>
<dbReference type="InterPro" id="IPR000524">
    <property type="entry name" value="Tscrpt_reg_HTH_GntR"/>
</dbReference>
<accession>A0A386H3G3</accession>
<dbReference type="SUPFAM" id="SSF46785">
    <property type="entry name" value="Winged helix' DNA-binding domain"/>
    <property type="match status" value="1"/>
</dbReference>
<dbReference type="SUPFAM" id="SSF48008">
    <property type="entry name" value="GntR ligand-binding domain-like"/>
    <property type="match status" value="1"/>
</dbReference>
<dbReference type="Proteomes" id="UP000266301">
    <property type="component" value="Chromosome"/>
</dbReference>
<dbReference type="KEGG" id="cfer:D4Z93_06675"/>
<gene>
    <name evidence="5" type="ORF">D4Z93_06675</name>
</gene>
<evidence type="ECO:0000256" key="1">
    <source>
        <dbReference type="ARBA" id="ARBA00023015"/>
    </source>
</evidence>
<organism evidence="5 6">
    <name type="scientific">Clostridium fermenticellae</name>
    <dbReference type="NCBI Taxonomy" id="2068654"/>
    <lineage>
        <taxon>Bacteria</taxon>
        <taxon>Bacillati</taxon>
        <taxon>Bacillota</taxon>
        <taxon>Clostridia</taxon>
        <taxon>Eubacteriales</taxon>
        <taxon>Clostridiaceae</taxon>
        <taxon>Clostridium</taxon>
    </lineage>
</organism>
<dbReference type="AlphaFoldDB" id="A0A386H3G3"/>
<evidence type="ECO:0000256" key="2">
    <source>
        <dbReference type="ARBA" id="ARBA00023125"/>
    </source>
</evidence>
<evidence type="ECO:0000259" key="4">
    <source>
        <dbReference type="PROSITE" id="PS50949"/>
    </source>
</evidence>
<keyword evidence="1" id="KW-0805">Transcription regulation</keyword>
<dbReference type="InterPro" id="IPR008920">
    <property type="entry name" value="TF_FadR/GntR_C"/>
</dbReference>
<dbReference type="SMART" id="SM00345">
    <property type="entry name" value="HTH_GNTR"/>
    <property type="match status" value="1"/>
</dbReference>